<name>A0ABU1Z8Y8_9BURK</name>
<dbReference type="SUPFAM" id="SSF51905">
    <property type="entry name" value="FAD/NAD(P)-binding domain"/>
    <property type="match status" value="1"/>
</dbReference>
<dbReference type="Proteomes" id="UP001180536">
    <property type="component" value="Unassembled WGS sequence"/>
</dbReference>
<dbReference type="PIRSF" id="PIRSF011396">
    <property type="entry name" value="Trp_halogenase"/>
    <property type="match status" value="1"/>
</dbReference>
<sequence>MTNKRRILIVGGGTAGWLTAAYLAKALRLPERSHLEITVLESPDISSVGVGEGTFPTIRSTLQFLGIDEAQFIRATSATMKQGIRFVDWAHAPTAGRQHQFFHPFEAPFYADGINLVPYWLLQDEADRPPFAEAMTLQYRVAQAQRAPKRAGEAPYAAPLNYAYHFDAIKLARLLADRARELGVRHVEGTVNHVALDTAGAIAHLDSVQQGRQERHQADLYIDCTGFRAELIGGALASPFKSVRGQLFADRALACKLPFESPDTPMESCTIATAHEAGWLWEIGLNGARGIGCVYSSSHLSDDRAAEILRAYCGAGRDEALAMRSIPFAPGYREQQWLKNCVAVGLSAGFLEPLESTGLVLIEAAVGMIAEMLPHSGPMEAPARRFNELMTARFDNIVGFLKLHYCLSQRTEPFWRDNADPATIPARLAELLAQWRLRPPGRFDFVLDTETFAFFNYQYILYGMGFQTDLSAGREDFTQVDEAAKLFAKIQRFADRALVDLPSHRALIQQINMTASR</sequence>
<organism evidence="1 2">
    <name type="scientific">Pelomonas aquatica</name>
    <dbReference type="NCBI Taxonomy" id="431058"/>
    <lineage>
        <taxon>Bacteria</taxon>
        <taxon>Pseudomonadati</taxon>
        <taxon>Pseudomonadota</taxon>
        <taxon>Betaproteobacteria</taxon>
        <taxon>Burkholderiales</taxon>
        <taxon>Sphaerotilaceae</taxon>
        <taxon>Roseateles</taxon>
    </lineage>
</organism>
<dbReference type="InterPro" id="IPR036188">
    <property type="entry name" value="FAD/NAD-bd_sf"/>
</dbReference>
<gene>
    <name evidence="1" type="ORF">J2X16_002431</name>
</gene>
<evidence type="ECO:0000313" key="2">
    <source>
        <dbReference type="Proteomes" id="UP001180536"/>
    </source>
</evidence>
<dbReference type="Pfam" id="PF04820">
    <property type="entry name" value="Trp_halogenase"/>
    <property type="match status" value="1"/>
</dbReference>
<dbReference type="RefSeq" id="WP_310344876.1">
    <property type="nucleotide sequence ID" value="NZ_JAVDXQ010000003.1"/>
</dbReference>
<accession>A0ABU1Z8Y8</accession>
<proteinExistence type="predicted"/>
<protein>
    <submittedName>
        <fullName evidence="1">Glycine/D-amino acid oxidase-like deaminating enzyme</fullName>
    </submittedName>
</protein>
<dbReference type="PANTHER" id="PTHR43747">
    <property type="entry name" value="FAD-BINDING PROTEIN"/>
    <property type="match status" value="1"/>
</dbReference>
<comment type="caution">
    <text evidence="1">The sequence shown here is derived from an EMBL/GenBank/DDBJ whole genome shotgun (WGS) entry which is preliminary data.</text>
</comment>
<evidence type="ECO:0000313" key="1">
    <source>
        <dbReference type="EMBL" id="MDR7297084.1"/>
    </source>
</evidence>
<dbReference type="InterPro" id="IPR006905">
    <property type="entry name" value="Flavin_halogenase"/>
</dbReference>
<dbReference type="InterPro" id="IPR050816">
    <property type="entry name" value="Flavin-dep_Halogenase_NPB"/>
</dbReference>
<reference evidence="1 2" key="1">
    <citation type="submission" date="2023-07" db="EMBL/GenBank/DDBJ databases">
        <title>Sorghum-associated microbial communities from plants grown in Nebraska, USA.</title>
        <authorList>
            <person name="Schachtman D."/>
        </authorList>
    </citation>
    <scope>NUCLEOTIDE SEQUENCE [LARGE SCALE GENOMIC DNA]</scope>
    <source>
        <strain evidence="1 2">BE310</strain>
    </source>
</reference>
<dbReference type="Gene3D" id="3.50.50.60">
    <property type="entry name" value="FAD/NAD(P)-binding domain"/>
    <property type="match status" value="1"/>
</dbReference>
<dbReference type="PANTHER" id="PTHR43747:SF4">
    <property type="entry name" value="FLAVIN-DEPENDENT TRYPTOPHAN HALOGENASE"/>
    <property type="match status" value="1"/>
</dbReference>
<keyword evidence="2" id="KW-1185">Reference proteome</keyword>
<dbReference type="InterPro" id="IPR033856">
    <property type="entry name" value="Trp_halogen"/>
</dbReference>
<dbReference type="EMBL" id="JAVDXQ010000003">
    <property type="protein sequence ID" value="MDR7297084.1"/>
    <property type="molecule type" value="Genomic_DNA"/>
</dbReference>